<dbReference type="InterPro" id="IPR018110">
    <property type="entry name" value="Mandel_Rmase/mucon_lact_enz_CS"/>
</dbReference>
<dbReference type="GO" id="GO:0046872">
    <property type="term" value="F:metal ion binding"/>
    <property type="evidence" value="ECO:0007669"/>
    <property type="project" value="UniProtKB-KW"/>
</dbReference>
<dbReference type="InterPro" id="IPR034593">
    <property type="entry name" value="DgoD-like"/>
</dbReference>
<dbReference type="InterPro" id="IPR013342">
    <property type="entry name" value="Mandelate_racemase_C"/>
</dbReference>
<sequence>MRITDLQATAVSVPFKEREIFSFGYREGLSNVIIEIKTDEGISGIGECMGNPSAGAILEAIQLFRPHLIGQDVFSIENITADFYKKARWAYFRNLGNSALAGVEMALWDIIGKKTVQPIYRLLGGKVRDQISFFTWIQRKNIDHMVEEAKNAVGKGARILYLKVGFDSNEDLEMVSAIRSAVGEDVRIRLDPNEAWDEGLAMVLIEKFKAYNVELVEQPTSRLQVDSLVRLRERTGVPIAADQAAWLPEDCMNILSHGACDVLITDAHRVGGLLALKKVAAACQMAGVPFCRHSQPELGISLAAGIHVIATIPNLTEGNQTYAQLLSDDIVKEVMKPDVDKMDLIEKPGLGVTLDRDKLNHYAELYQKQGEFTIIG</sequence>
<gene>
    <name evidence="3" type="ORF">B0W44_15445</name>
</gene>
<dbReference type="SUPFAM" id="SSF54826">
    <property type="entry name" value="Enolase N-terminal domain-like"/>
    <property type="match status" value="1"/>
</dbReference>
<organism evidence="3 4">
    <name type="scientific">Novibacillus thermophilus</name>
    <dbReference type="NCBI Taxonomy" id="1471761"/>
    <lineage>
        <taxon>Bacteria</taxon>
        <taxon>Bacillati</taxon>
        <taxon>Bacillota</taxon>
        <taxon>Bacilli</taxon>
        <taxon>Bacillales</taxon>
        <taxon>Thermoactinomycetaceae</taxon>
        <taxon>Novibacillus</taxon>
    </lineage>
</organism>
<dbReference type="Pfam" id="PF13378">
    <property type="entry name" value="MR_MLE_C"/>
    <property type="match status" value="1"/>
</dbReference>
<protein>
    <recommendedName>
        <fullName evidence="2">Mandelate racemase/muconate lactonizing enzyme C-terminal domain-containing protein</fullName>
    </recommendedName>
</protein>
<dbReference type="AlphaFoldDB" id="A0A1U9KA88"/>
<dbReference type="InterPro" id="IPR029017">
    <property type="entry name" value="Enolase-like_N"/>
</dbReference>
<dbReference type="SFLD" id="SFLDS00001">
    <property type="entry name" value="Enolase"/>
    <property type="match status" value="1"/>
</dbReference>
<evidence type="ECO:0000259" key="2">
    <source>
        <dbReference type="SMART" id="SM00922"/>
    </source>
</evidence>
<evidence type="ECO:0000313" key="4">
    <source>
        <dbReference type="Proteomes" id="UP000188603"/>
    </source>
</evidence>
<dbReference type="PROSITE" id="PS00909">
    <property type="entry name" value="MR_MLE_2"/>
    <property type="match status" value="1"/>
</dbReference>
<dbReference type="InterPro" id="IPR036849">
    <property type="entry name" value="Enolase-like_C_sf"/>
</dbReference>
<keyword evidence="1" id="KW-0479">Metal-binding</keyword>
<dbReference type="SFLD" id="SFLDG00180">
    <property type="entry name" value="muconate_cycloisomerase"/>
    <property type="match status" value="1"/>
</dbReference>
<dbReference type="EMBL" id="CP019699">
    <property type="protein sequence ID" value="AQS56936.1"/>
    <property type="molecule type" value="Genomic_DNA"/>
</dbReference>
<dbReference type="PANTHER" id="PTHR48080">
    <property type="entry name" value="D-GALACTONATE DEHYDRATASE-RELATED"/>
    <property type="match status" value="1"/>
</dbReference>
<evidence type="ECO:0000256" key="1">
    <source>
        <dbReference type="ARBA" id="ARBA00022723"/>
    </source>
</evidence>
<dbReference type="RefSeq" id="WP_077720804.1">
    <property type="nucleotide sequence ID" value="NZ_CP019699.1"/>
</dbReference>
<dbReference type="Proteomes" id="UP000188603">
    <property type="component" value="Chromosome"/>
</dbReference>
<evidence type="ECO:0000313" key="3">
    <source>
        <dbReference type="EMBL" id="AQS56936.1"/>
    </source>
</evidence>
<dbReference type="STRING" id="1471761.B0W44_15445"/>
<accession>A0A1U9KA88</accession>
<dbReference type="SMART" id="SM00922">
    <property type="entry name" value="MR_MLE"/>
    <property type="match status" value="1"/>
</dbReference>
<proteinExistence type="predicted"/>
<dbReference type="Gene3D" id="3.30.390.10">
    <property type="entry name" value="Enolase-like, N-terminal domain"/>
    <property type="match status" value="1"/>
</dbReference>
<dbReference type="CDD" id="cd03316">
    <property type="entry name" value="MR_like"/>
    <property type="match status" value="1"/>
</dbReference>
<dbReference type="SUPFAM" id="SSF51604">
    <property type="entry name" value="Enolase C-terminal domain-like"/>
    <property type="match status" value="1"/>
</dbReference>
<dbReference type="InterPro" id="IPR013341">
    <property type="entry name" value="Mandelate_racemase_N_dom"/>
</dbReference>
<dbReference type="GO" id="GO:0009063">
    <property type="term" value="P:amino acid catabolic process"/>
    <property type="evidence" value="ECO:0007669"/>
    <property type="project" value="InterPro"/>
</dbReference>
<dbReference type="KEGG" id="ntr:B0W44_15445"/>
<dbReference type="Gene3D" id="3.20.20.120">
    <property type="entry name" value="Enolase-like C-terminal domain"/>
    <property type="match status" value="1"/>
</dbReference>
<name>A0A1U9KA88_9BACL</name>
<dbReference type="PROSITE" id="PS00908">
    <property type="entry name" value="MR_MLE_1"/>
    <property type="match status" value="1"/>
</dbReference>
<dbReference type="Pfam" id="PF02746">
    <property type="entry name" value="MR_MLE_N"/>
    <property type="match status" value="1"/>
</dbReference>
<dbReference type="OrthoDB" id="9775391at2"/>
<reference evidence="3 4" key="1">
    <citation type="journal article" date="2015" name="Int. J. Syst. Evol. Microbiol.">
        <title>Novibacillus thermophilus gen. nov., sp. nov., a Gram-staining-negative and moderately thermophilic member of the family Thermoactinomycetaceae.</title>
        <authorList>
            <person name="Yang G."/>
            <person name="Chen J."/>
            <person name="Zhou S."/>
        </authorList>
    </citation>
    <scope>NUCLEOTIDE SEQUENCE [LARGE SCALE GENOMIC DNA]</scope>
    <source>
        <strain evidence="3 4">SG-1</strain>
    </source>
</reference>
<feature type="domain" description="Mandelate racemase/muconate lactonizing enzyme C-terminal" evidence="2">
    <location>
        <begin position="142"/>
        <end position="238"/>
    </location>
</feature>
<dbReference type="InterPro" id="IPR029065">
    <property type="entry name" value="Enolase_C-like"/>
</dbReference>
<keyword evidence="4" id="KW-1185">Reference proteome</keyword>